<proteinExistence type="predicted"/>
<dbReference type="Gene3D" id="1.20.920.20">
    <property type="match status" value="1"/>
</dbReference>
<dbReference type="PANTHER" id="PTHR45703:SF36">
    <property type="entry name" value="DYNEIN HEAVY CHAIN, CYTOPLASMIC"/>
    <property type="match status" value="1"/>
</dbReference>
<dbReference type="Proteomes" id="UP000078046">
    <property type="component" value="Unassembled WGS sequence"/>
</dbReference>
<sequence length="893" mass="105967">MNFNLSQNIKNKVDIINFSGSYSALKKKFLCQIIKIILPKIENEKNILTLSTEKDNELLSSVQKQNLNYLQDYQEKLLDSAEIVDSFEKSKKISDEINERLRELKIQETKVDLPKNVFKDLASLLAIVYKVIINLKKLDDLYLFTFDDINLLIEKRIRIFFGKTEYYNRRLGLSIRLSDIEKQNLKNLHFSNIHQTSHQWNEINDISLDQYLQHFQDYCNDLYTILYEMPESNLQITKMEQMKQTLMDFEVEIVKYLYSNIGVALKYEHQIIFALLLVVSINIKKYASCQEFESSKICINEWHLFLKLINSEIDASKDNLHDIPNVDKNQFLMQFIMKYEKMKLSHDTVLITQFNLFINNKKPYKYLMDLNEKSFQGIFYELTYFQMLILIMIFRKDKLLDSIILFCQLNLSFDILESVRINSINEIYEISDSKHPILFIEEKGIDLSTDLIEFAKRFRSSSSHLEIISIGAVNVNNIINNINKAEQMKGRWIFIQNSHLAPELLNNFTEIIKRYKKKNYKVDRNYRLWLSIKPHGKIPNELLSICYKIYIQQHKNFKYILNDTFLNCVNKETFNSNKSKDYKIKIYSICLTHSIFSCRNYLNNKNYNMYNLSKSDVTMSIQQICSNNLITNKIDDDSDWIKIRNIMSDVIYGTKVTSYLERKKIGYVIDEYTTKKIYTDTIINNLYHFIPVNIEKCSYSNIIQFISNLNCIDYHQLMNIETHSFQNKSINLTKKLLNLTLKITDVPEKNVINETNLKKKLQEIKFHFQKSINSQLIINSRQLQGYTKINMNDIYEIGFNWSNNPMYNNLCEFEIEKLRKKNILNFSLDQISNISKHSMFTFLKNQVNELENIYKNILTDCDDYTILLHESNELDSNKSIQKLKLCQTPKRWK</sequence>
<name>A0A177AST6_9BILA</name>
<dbReference type="Gene3D" id="1.10.8.720">
    <property type="entry name" value="Region D6 of dynein motor"/>
    <property type="match status" value="1"/>
</dbReference>
<evidence type="ECO:0000259" key="2">
    <source>
        <dbReference type="Pfam" id="PF12781"/>
    </source>
</evidence>
<dbReference type="Gene3D" id="3.40.50.300">
    <property type="entry name" value="P-loop containing nucleotide triphosphate hydrolases"/>
    <property type="match status" value="1"/>
</dbReference>
<dbReference type="Pfam" id="PF18198">
    <property type="entry name" value="AAA_lid_11"/>
    <property type="match status" value="1"/>
</dbReference>
<feature type="non-terminal residue" evidence="4">
    <location>
        <position position="893"/>
    </location>
</feature>
<feature type="domain" description="Dynein heavy chain AAA lid" evidence="3">
    <location>
        <begin position="586"/>
        <end position="719"/>
    </location>
</feature>
<dbReference type="GO" id="GO:0008569">
    <property type="term" value="F:minus-end-directed microtubule motor activity"/>
    <property type="evidence" value="ECO:0007669"/>
    <property type="project" value="InterPro"/>
</dbReference>
<dbReference type="OrthoDB" id="10251809at2759"/>
<dbReference type="PANTHER" id="PTHR45703">
    <property type="entry name" value="DYNEIN HEAVY CHAIN"/>
    <property type="match status" value="1"/>
</dbReference>
<dbReference type="GO" id="GO:0030286">
    <property type="term" value="C:dynein complex"/>
    <property type="evidence" value="ECO:0007669"/>
    <property type="project" value="InterPro"/>
</dbReference>
<evidence type="ECO:0000259" key="3">
    <source>
        <dbReference type="Pfam" id="PF18198"/>
    </source>
</evidence>
<dbReference type="GO" id="GO:0051959">
    <property type="term" value="F:dynein light intermediate chain binding"/>
    <property type="evidence" value="ECO:0007669"/>
    <property type="project" value="InterPro"/>
</dbReference>
<dbReference type="GO" id="GO:0007018">
    <property type="term" value="P:microtubule-based movement"/>
    <property type="evidence" value="ECO:0007669"/>
    <property type="project" value="InterPro"/>
</dbReference>
<evidence type="ECO:0000313" key="4">
    <source>
        <dbReference type="EMBL" id="OAF64451.1"/>
    </source>
</evidence>
<organism evidence="4 5">
    <name type="scientific">Intoshia linei</name>
    <dbReference type="NCBI Taxonomy" id="1819745"/>
    <lineage>
        <taxon>Eukaryota</taxon>
        <taxon>Metazoa</taxon>
        <taxon>Spiralia</taxon>
        <taxon>Lophotrochozoa</taxon>
        <taxon>Mesozoa</taxon>
        <taxon>Orthonectida</taxon>
        <taxon>Rhopaluridae</taxon>
        <taxon>Intoshia</taxon>
    </lineage>
</organism>
<dbReference type="Pfam" id="PF12781">
    <property type="entry name" value="AAA_9"/>
    <property type="match status" value="1"/>
</dbReference>
<dbReference type="InterPro" id="IPR042219">
    <property type="entry name" value="AAA_lid_11_sf"/>
</dbReference>
<evidence type="ECO:0000259" key="1">
    <source>
        <dbReference type="Pfam" id="PF03028"/>
    </source>
</evidence>
<dbReference type="InterPro" id="IPR026983">
    <property type="entry name" value="DHC"/>
</dbReference>
<evidence type="ECO:0000313" key="5">
    <source>
        <dbReference type="Proteomes" id="UP000078046"/>
    </source>
</evidence>
<dbReference type="InterPro" id="IPR004273">
    <property type="entry name" value="Dynein_heavy_D6_P-loop"/>
</dbReference>
<comment type="caution">
    <text evidence="4">The sequence shown here is derived from an EMBL/GenBank/DDBJ whole genome shotgun (WGS) entry which is preliminary data.</text>
</comment>
<dbReference type="InterPro" id="IPR027417">
    <property type="entry name" value="P-loop_NTPase"/>
</dbReference>
<dbReference type="AlphaFoldDB" id="A0A177AST6"/>
<feature type="domain" description="Dynein heavy chain ATP-binding dynein motor region" evidence="2">
    <location>
        <begin position="2"/>
        <end position="97"/>
    </location>
</feature>
<dbReference type="EMBL" id="LWCA01001825">
    <property type="protein sequence ID" value="OAF64451.1"/>
    <property type="molecule type" value="Genomic_DNA"/>
</dbReference>
<dbReference type="InterPro" id="IPR041658">
    <property type="entry name" value="AAA_lid_11"/>
</dbReference>
<gene>
    <name evidence="4" type="ORF">A3Q56_07839</name>
</gene>
<accession>A0A177AST6</accession>
<feature type="domain" description="Dynein heavy chain region D6 P-loop" evidence="1">
    <location>
        <begin position="433"/>
        <end position="549"/>
    </location>
</feature>
<reference evidence="4 5" key="1">
    <citation type="submission" date="2016-04" db="EMBL/GenBank/DDBJ databases">
        <title>The genome of Intoshia linei affirms orthonectids as highly simplified spiralians.</title>
        <authorList>
            <person name="Mikhailov K.V."/>
            <person name="Slusarev G.S."/>
            <person name="Nikitin M.A."/>
            <person name="Logacheva M.D."/>
            <person name="Penin A."/>
            <person name="Aleoshin V."/>
            <person name="Panchin Y.V."/>
        </authorList>
    </citation>
    <scope>NUCLEOTIDE SEQUENCE [LARGE SCALE GENOMIC DNA]</scope>
    <source>
        <strain evidence="4">Intl2013</strain>
        <tissue evidence="4">Whole animal</tissue>
    </source>
</reference>
<keyword evidence="5" id="KW-1185">Reference proteome</keyword>
<dbReference type="InterPro" id="IPR035706">
    <property type="entry name" value="AAA_9"/>
</dbReference>
<protein>
    <submittedName>
        <fullName evidence="4">Uncharacterized protein</fullName>
    </submittedName>
</protein>
<dbReference type="GO" id="GO:0045505">
    <property type="term" value="F:dynein intermediate chain binding"/>
    <property type="evidence" value="ECO:0007669"/>
    <property type="project" value="InterPro"/>
</dbReference>
<dbReference type="Pfam" id="PF03028">
    <property type="entry name" value="Dynein_heavy"/>
    <property type="match status" value="1"/>
</dbReference>